<proteinExistence type="predicted"/>
<feature type="transmembrane region" description="Helical" evidence="1">
    <location>
        <begin position="6"/>
        <end position="26"/>
    </location>
</feature>
<sequence length="219" mass="24807">MHVFTTLYFLGLLIGIGYYVLTHLIFKEIKENKSILFLLGAGLVVLGLVVGGFGGMPISVLGIGILTIAVILIMTGKHFLWRKYIFTFIVLVIVGITSFVYINKPGYWIIKKENPYTTTQDNVYSYYKELQTNPDIKGFKVMNITEGRKAIVLSLGKERTGDSLEVTNLKEQYEKTTLTVRSFYNKSTEKNPTIIVGVDRLQPHIEIRDVDGTIYKKVK</sequence>
<evidence type="ECO:0000256" key="1">
    <source>
        <dbReference type="SAM" id="Phobius"/>
    </source>
</evidence>
<organism evidence="2 3">
    <name type="scientific">Pullulanibacillus pueri</name>
    <dbReference type="NCBI Taxonomy" id="1437324"/>
    <lineage>
        <taxon>Bacteria</taxon>
        <taxon>Bacillati</taxon>
        <taxon>Bacillota</taxon>
        <taxon>Bacilli</taxon>
        <taxon>Bacillales</taxon>
        <taxon>Sporolactobacillaceae</taxon>
        <taxon>Pullulanibacillus</taxon>
    </lineage>
</organism>
<dbReference type="EMBL" id="BMFV01000042">
    <property type="protein sequence ID" value="GGH87766.1"/>
    <property type="molecule type" value="Genomic_DNA"/>
</dbReference>
<keyword evidence="1" id="KW-1133">Transmembrane helix</keyword>
<name>A0A8J2ZZL5_9BACL</name>
<accession>A0A8J2ZZL5</accession>
<protein>
    <submittedName>
        <fullName evidence="2">Uncharacterized protein</fullName>
    </submittedName>
</protein>
<evidence type="ECO:0000313" key="3">
    <source>
        <dbReference type="Proteomes" id="UP000656813"/>
    </source>
</evidence>
<keyword evidence="3" id="KW-1185">Reference proteome</keyword>
<feature type="transmembrane region" description="Helical" evidence="1">
    <location>
        <begin position="84"/>
        <end position="102"/>
    </location>
</feature>
<keyword evidence="1" id="KW-0812">Transmembrane</keyword>
<feature type="transmembrane region" description="Helical" evidence="1">
    <location>
        <begin position="58"/>
        <end position="75"/>
    </location>
</feature>
<feature type="transmembrane region" description="Helical" evidence="1">
    <location>
        <begin position="35"/>
        <end position="52"/>
    </location>
</feature>
<evidence type="ECO:0000313" key="2">
    <source>
        <dbReference type="EMBL" id="GGH87766.1"/>
    </source>
</evidence>
<dbReference type="AlphaFoldDB" id="A0A8J2ZZL5"/>
<dbReference type="Proteomes" id="UP000656813">
    <property type="component" value="Unassembled WGS sequence"/>
</dbReference>
<gene>
    <name evidence="2" type="ORF">GCM10007096_38540</name>
</gene>
<reference evidence="2" key="2">
    <citation type="submission" date="2020-09" db="EMBL/GenBank/DDBJ databases">
        <authorList>
            <person name="Sun Q."/>
            <person name="Zhou Y."/>
        </authorList>
    </citation>
    <scope>NUCLEOTIDE SEQUENCE</scope>
    <source>
        <strain evidence="2">CGMCC 1.12777</strain>
    </source>
</reference>
<keyword evidence="1" id="KW-0472">Membrane</keyword>
<dbReference type="RefSeq" id="WP_188499009.1">
    <property type="nucleotide sequence ID" value="NZ_BMFV01000042.1"/>
</dbReference>
<comment type="caution">
    <text evidence="2">The sequence shown here is derived from an EMBL/GenBank/DDBJ whole genome shotgun (WGS) entry which is preliminary data.</text>
</comment>
<reference evidence="2" key="1">
    <citation type="journal article" date="2014" name="Int. J. Syst. Evol. Microbiol.">
        <title>Complete genome sequence of Corynebacterium casei LMG S-19264T (=DSM 44701T), isolated from a smear-ripened cheese.</title>
        <authorList>
            <consortium name="US DOE Joint Genome Institute (JGI-PGF)"/>
            <person name="Walter F."/>
            <person name="Albersmeier A."/>
            <person name="Kalinowski J."/>
            <person name="Ruckert C."/>
        </authorList>
    </citation>
    <scope>NUCLEOTIDE SEQUENCE</scope>
    <source>
        <strain evidence="2">CGMCC 1.12777</strain>
    </source>
</reference>